<evidence type="ECO:0000256" key="6">
    <source>
        <dbReference type="RuleBase" id="RU004466"/>
    </source>
</evidence>
<comment type="cofactor">
    <cofactor evidence="1">
        <name>Mg(2+)</name>
        <dbReference type="ChEBI" id="CHEBI:18420"/>
    </cofactor>
</comment>
<dbReference type="GO" id="GO:0004659">
    <property type="term" value="F:prenyltransferase activity"/>
    <property type="evidence" value="ECO:0007669"/>
    <property type="project" value="InterPro"/>
</dbReference>
<gene>
    <name evidence="7" type="ORF">GCM10010507_45420</name>
</gene>
<sequence length="343" mass="36623">MSVTAEEAARGQTMITRLAVAEPELVERLSGRLEAVEKRLFQCVNEAQDPFVAQTVGHLIAAGGKRMRPLLALVAAEFGPAPGRDGVEAAVVSELIHVASLYHDDVMDDARVRHGVASANVKWGNAVAVQAGNWLLSRAAHLVAGLGPEAVRLQAYASDRLVEGQMRELLGPAEGEDRLTHYFRVISDKSASLLSLALRIGAMEGGAAPETMEILAEYGEHLGVAFQMSDDLLDISSSSVHLGKEQGKDLAVGVASLPILLALDDTRPPARELRELLASGPLTDAAERSRALDLLNGSPVMAEARSMMDERLARATALVDQVPDRPAAQVLRAFCTFVASRTE</sequence>
<evidence type="ECO:0000313" key="8">
    <source>
        <dbReference type="Proteomes" id="UP000646244"/>
    </source>
</evidence>
<evidence type="ECO:0000256" key="5">
    <source>
        <dbReference type="ARBA" id="ARBA00022842"/>
    </source>
</evidence>
<dbReference type="GO" id="GO:0008299">
    <property type="term" value="P:isoprenoid biosynthetic process"/>
    <property type="evidence" value="ECO:0007669"/>
    <property type="project" value="InterPro"/>
</dbReference>
<dbReference type="PANTHER" id="PTHR12001:SF69">
    <property type="entry name" value="ALL TRANS-POLYPRENYL-DIPHOSPHATE SYNTHASE PDSS1"/>
    <property type="match status" value="1"/>
</dbReference>
<reference evidence="7" key="1">
    <citation type="journal article" date="2014" name="Int. J. Syst. Evol. Microbiol.">
        <title>Complete genome sequence of Corynebacterium casei LMG S-19264T (=DSM 44701T), isolated from a smear-ripened cheese.</title>
        <authorList>
            <consortium name="US DOE Joint Genome Institute (JGI-PGF)"/>
            <person name="Walter F."/>
            <person name="Albersmeier A."/>
            <person name="Kalinowski J."/>
            <person name="Ruckert C."/>
        </authorList>
    </citation>
    <scope>NUCLEOTIDE SEQUENCE</scope>
    <source>
        <strain evidence="7">JCM 4633</strain>
    </source>
</reference>
<dbReference type="SFLD" id="SFLDG01017">
    <property type="entry name" value="Polyprenyl_Transferase_Like"/>
    <property type="match status" value="1"/>
</dbReference>
<dbReference type="InterPro" id="IPR033749">
    <property type="entry name" value="Polyprenyl_synt_CS"/>
</dbReference>
<evidence type="ECO:0000256" key="1">
    <source>
        <dbReference type="ARBA" id="ARBA00001946"/>
    </source>
</evidence>
<reference evidence="7" key="2">
    <citation type="submission" date="2020-09" db="EMBL/GenBank/DDBJ databases">
        <authorList>
            <person name="Sun Q."/>
            <person name="Ohkuma M."/>
        </authorList>
    </citation>
    <scope>NUCLEOTIDE SEQUENCE</scope>
    <source>
        <strain evidence="7">JCM 4633</strain>
    </source>
</reference>
<keyword evidence="5" id="KW-0460">Magnesium</keyword>
<keyword evidence="4" id="KW-0479">Metal-binding</keyword>
<evidence type="ECO:0000313" key="7">
    <source>
        <dbReference type="EMBL" id="GHC63093.1"/>
    </source>
</evidence>
<dbReference type="GO" id="GO:0046872">
    <property type="term" value="F:metal ion binding"/>
    <property type="evidence" value="ECO:0007669"/>
    <property type="project" value="UniProtKB-KW"/>
</dbReference>
<proteinExistence type="inferred from homology"/>
<dbReference type="SUPFAM" id="SSF48576">
    <property type="entry name" value="Terpenoid synthases"/>
    <property type="match status" value="1"/>
</dbReference>
<comment type="similarity">
    <text evidence="2 6">Belongs to the FPP/GGPP synthase family.</text>
</comment>
<protein>
    <submittedName>
        <fullName evidence="7">Polyprenyl-diphosphate synthase GrcC1</fullName>
    </submittedName>
</protein>
<dbReference type="EMBL" id="BMVB01000017">
    <property type="protein sequence ID" value="GHC63093.1"/>
    <property type="molecule type" value="Genomic_DNA"/>
</dbReference>
<dbReference type="Pfam" id="PF00348">
    <property type="entry name" value="polyprenyl_synt"/>
    <property type="match status" value="1"/>
</dbReference>
<evidence type="ECO:0000256" key="2">
    <source>
        <dbReference type="ARBA" id="ARBA00006706"/>
    </source>
</evidence>
<comment type="caution">
    <text evidence="7">The sequence shown here is derived from an EMBL/GenBank/DDBJ whole genome shotgun (WGS) entry which is preliminary data.</text>
</comment>
<name>A0A918TUZ6_STRCJ</name>
<evidence type="ECO:0000256" key="4">
    <source>
        <dbReference type="ARBA" id="ARBA00022723"/>
    </source>
</evidence>
<organism evidence="7 8">
    <name type="scientific">Streptomyces cinnamoneus</name>
    <name type="common">Streptoverticillium cinnamoneum</name>
    <dbReference type="NCBI Taxonomy" id="53446"/>
    <lineage>
        <taxon>Bacteria</taxon>
        <taxon>Bacillati</taxon>
        <taxon>Actinomycetota</taxon>
        <taxon>Actinomycetes</taxon>
        <taxon>Kitasatosporales</taxon>
        <taxon>Streptomycetaceae</taxon>
        <taxon>Streptomyces</taxon>
        <taxon>Streptomyces cinnamoneus group</taxon>
    </lineage>
</organism>
<dbReference type="RefSeq" id="WP_190111690.1">
    <property type="nucleotide sequence ID" value="NZ_BMVB01000017.1"/>
</dbReference>
<dbReference type="Gene3D" id="1.10.600.10">
    <property type="entry name" value="Farnesyl Diphosphate Synthase"/>
    <property type="match status" value="1"/>
</dbReference>
<dbReference type="AlphaFoldDB" id="A0A918TUZ6"/>
<keyword evidence="3 6" id="KW-0808">Transferase</keyword>
<dbReference type="PROSITE" id="PS00444">
    <property type="entry name" value="POLYPRENYL_SYNTHASE_2"/>
    <property type="match status" value="1"/>
</dbReference>
<dbReference type="SFLD" id="SFLDS00005">
    <property type="entry name" value="Isoprenoid_Synthase_Type_I"/>
    <property type="match status" value="1"/>
</dbReference>
<dbReference type="CDD" id="cd00685">
    <property type="entry name" value="Trans_IPPS_HT"/>
    <property type="match status" value="1"/>
</dbReference>
<dbReference type="PANTHER" id="PTHR12001">
    <property type="entry name" value="GERANYLGERANYL PYROPHOSPHATE SYNTHASE"/>
    <property type="match status" value="1"/>
</dbReference>
<evidence type="ECO:0000256" key="3">
    <source>
        <dbReference type="ARBA" id="ARBA00022679"/>
    </source>
</evidence>
<dbReference type="InterPro" id="IPR008949">
    <property type="entry name" value="Isoprenoid_synthase_dom_sf"/>
</dbReference>
<dbReference type="InterPro" id="IPR000092">
    <property type="entry name" value="Polyprenyl_synt"/>
</dbReference>
<accession>A0A918TUZ6</accession>
<dbReference type="Proteomes" id="UP000646244">
    <property type="component" value="Unassembled WGS sequence"/>
</dbReference>